<dbReference type="SUPFAM" id="SSF47565">
    <property type="entry name" value="Insect pheromone/odorant-binding proteins"/>
    <property type="match status" value="1"/>
</dbReference>
<comment type="similarity">
    <text evidence="1">Belongs to the PBP/GOBP family.</text>
</comment>
<feature type="signal peptide" evidence="4">
    <location>
        <begin position="1"/>
        <end position="22"/>
    </location>
</feature>
<keyword evidence="4" id="KW-0732">Signal</keyword>
<dbReference type="EMBL" id="JBEDNZ010000019">
    <property type="protein sequence ID" value="KAL0820791.1"/>
    <property type="molecule type" value="Genomic_DNA"/>
</dbReference>
<dbReference type="PRINTS" id="PR00484">
    <property type="entry name" value="PBPGOBP"/>
</dbReference>
<reference evidence="5 6" key="1">
    <citation type="submission" date="2024-06" db="EMBL/GenBank/DDBJ databases">
        <title>A chromosome-level genome assembly of beet webworm, Loxostege sticticalis.</title>
        <authorList>
            <person name="Zhang Y."/>
        </authorList>
    </citation>
    <scope>NUCLEOTIDE SEQUENCE [LARGE SCALE GENOMIC DNA]</scope>
    <source>
        <strain evidence="5">AQ028</strain>
        <tissue evidence="5">Male pupae</tissue>
    </source>
</reference>
<dbReference type="SMART" id="SM00708">
    <property type="entry name" value="PhBP"/>
    <property type="match status" value="1"/>
</dbReference>
<dbReference type="Gene3D" id="1.10.238.20">
    <property type="entry name" value="Pheromone/general odorant binding protein domain"/>
    <property type="match status" value="1"/>
</dbReference>
<protein>
    <recommendedName>
        <fullName evidence="7">Pheromone binding protein 2</fullName>
    </recommendedName>
</protein>
<dbReference type="InterPro" id="IPR006072">
    <property type="entry name" value="Odorant/phero-bd_Lep"/>
</dbReference>
<dbReference type="Proteomes" id="UP001549921">
    <property type="component" value="Unassembled WGS sequence"/>
</dbReference>
<dbReference type="InterPro" id="IPR036728">
    <property type="entry name" value="PBP_GOBP_sf"/>
</dbReference>
<evidence type="ECO:0000313" key="6">
    <source>
        <dbReference type="Proteomes" id="UP001549921"/>
    </source>
</evidence>
<proteinExistence type="inferred from homology"/>
<evidence type="ECO:0000256" key="3">
    <source>
        <dbReference type="PIRSR" id="PIRSR015604-1"/>
    </source>
</evidence>
<dbReference type="CDD" id="cd23992">
    <property type="entry name" value="PBP_GOBP"/>
    <property type="match status" value="1"/>
</dbReference>
<evidence type="ECO:0000256" key="4">
    <source>
        <dbReference type="SAM" id="SignalP"/>
    </source>
</evidence>
<name>A0ABD0SMG0_LOXSC</name>
<dbReference type="AlphaFoldDB" id="A0ABD0SMG0"/>
<organism evidence="5 6">
    <name type="scientific">Loxostege sticticalis</name>
    <name type="common">Beet webworm moth</name>
    <dbReference type="NCBI Taxonomy" id="481309"/>
    <lineage>
        <taxon>Eukaryota</taxon>
        <taxon>Metazoa</taxon>
        <taxon>Ecdysozoa</taxon>
        <taxon>Arthropoda</taxon>
        <taxon>Hexapoda</taxon>
        <taxon>Insecta</taxon>
        <taxon>Pterygota</taxon>
        <taxon>Neoptera</taxon>
        <taxon>Endopterygota</taxon>
        <taxon>Lepidoptera</taxon>
        <taxon>Glossata</taxon>
        <taxon>Ditrysia</taxon>
        <taxon>Pyraloidea</taxon>
        <taxon>Crambidae</taxon>
        <taxon>Pyraustinae</taxon>
        <taxon>Loxostege</taxon>
    </lineage>
</organism>
<keyword evidence="3" id="KW-1015">Disulfide bond</keyword>
<evidence type="ECO:0008006" key="7">
    <source>
        <dbReference type="Google" id="ProtNLM"/>
    </source>
</evidence>
<evidence type="ECO:0000313" key="5">
    <source>
        <dbReference type="EMBL" id="KAL0820791.1"/>
    </source>
</evidence>
<feature type="chain" id="PRO_5044756122" description="Pheromone binding protein 2" evidence="4">
    <location>
        <begin position="23"/>
        <end position="172"/>
    </location>
</feature>
<feature type="disulfide bond" evidence="3">
    <location>
        <begin position="77"/>
        <end position="135"/>
    </location>
</feature>
<accession>A0ABD0SMG0</accession>
<gene>
    <name evidence="5" type="ORF">ABMA28_006608</name>
</gene>
<sequence length="172" mass="19150">MTYPKMWTSKILVMMVAACVMTVMVDSSQSVMTSMTKNFIKAYEACAKEYNLPESTGQELINFWKEGYTVTSREAGCAILCLSSKLDLLDPEGKLHHGNTVEFAKQHGSDDAMAHKVVEILHSCEKAAAPNEDMCLVALDVSMCFKKEVHSLNWAPDNELLFEELVGEMSKT</sequence>
<keyword evidence="2" id="KW-0813">Transport</keyword>
<dbReference type="Pfam" id="PF01395">
    <property type="entry name" value="PBP_GOBP"/>
    <property type="match status" value="1"/>
</dbReference>
<feature type="disulfide bond" evidence="3">
    <location>
        <begin position="124"/>
        <end position="144"/>
    </location>
</feature>
<evidence type="ECO:0000256" key="1">
    <source>
        <dbReference type="ARBA" id="ARBA00008098"/>
    </source>
</evidence>
<dbReference type="InterPro" id="IPR006170">
    <property type="entry name" value="PBP/GOBP"/>
</dbReference>
<comment type="caution">
    <text evidence="5">The sequence shown here is derived from an EMBL/GenBank/DDBJ whole genome shotgun (WGS) entry which is preliminary data.</text>
</comment>
<evidence type="ECO:0000256" key="2">
    <source>
        <dbReference type="ARBA" id="ARBA00022448"/>
    </source>
</evidence>
<dbReference type="PIRSF" id="PIRSF015604">
    <property type="entry name" value="Odorant/phero_bd"/>
    <property type="match status" value="1"/>
</dbReference>
<feature type="disulfide bond" evidence="3">
    <location>
        <begin position="46"/>
        <end position="81"/>
    </location>
</feature>